<dbReference type="Proteomes" id="UP001320876">
    <property type="component" value="Unassembled WGS sequence"/>
</dbReference>
<dbReference type="EMBL" id="JAPDDT010000004">
    <property type="protein sequence ID" value="MCW1923370.1"/>
    <property type="molecule type" value="Genomic_DNA"/>
</dbReference>
<evidence type="ECO:0000256" key="1">
    <source>
        <dbReference type="SAM" id="Phobius"/>
    </source>
</evidence>
<organism evidence="3 4">
    <name type="scientific">Luteolibacter arcticus</name>
    <dbReference type="NCBI Taxonomy" id="1581411"/>
    <lineage>
        <taxon>Bacteria</taxon>
        <taxon>Pseudomonadati</taxon>
        <taxon>Verrucomicrobiota</taxon>
        <taxon>Verrucomicrobiia</taxon>
        <taxon>Verrucomicrobiales</taxon>
        <taxon>Verrucomicrobiaceae</taxon>
        <taxon>Luteolibacter</taxon>
    </lineage>
</organism>
<dbReference type="RefSeq" id="WP_264487475.1">
    <property type="nucleotide sequence ID" value="NZ_JAPDDT010000004.1"/>
</dbReference>
<keyword evidence="4" id="KW-1185">Reference proteome</keyword>
<dbReference type="PANTHER" id="PTHR42208:SF1">
    <property type="entry name" value="HEAVY METAL TRANSPORTER"/>
    <property type="match status" value="1"/>
</dbReference>
<dbReference type="Pfam" id="PF13386">
    <property type="entry name" value="DsbD_2"/>
    <property type="match status" value="1"/>
</dbReference>
<comment type="caution">
    <text evidence="3">The sequence shown here is derived from an EMBL/GenBank/DDBJ whole genome shotgun (WGS) entry which is preliminary data.</text>
</comment>
<reference evidence="3 4" key="1">
    <citation type="submission" date="2022-10" db="EMBL/GenBank/DDBJ databases">
        <title>Luteolibacter arcticus strain CCTCC AB 2014275, whole genome shotgun sequencing project.</title>
        <authorList>
            <person name="Zhao G."/>
            <person name="Shen L."/>
        </authorList>
    </citation>
    <scope>NUCLEOTIDE SEQUENCE [LARGE SCALE GENOMIC DNA]</scope>
    <source>
        <strain evidence="3 4">CCTCC AB 2014275</strain>
    </source>
</reference>
<dbReference type="PANTHER" id="PTHR42208">
    <property type="entry name" value="HEAVY METAL TRANSPORTER-RELATED"/>
    <property type="match status" value="1"/>
</dbReference>
<evidence type="ECO:0000313" key="4">
    <source>
        <dbReference type="Proteomes" id="UP001320876"/>
    </source>
</evidence>
<keyword evidence="1" id="KW-0472">Membrane</keyword>
<feature type="domain" description="Urease accessory protein UreH-like transmembrane" evidence="2">
    <location>
        <begin position="8"/>
        <end position="202"/>
    </location>
</feature>
<keyword evidence="1" id="KW-1133">Transmembrane helix</keyword>
<evidence type="ECO:0000259" key="2">
    <source>
        <dbReference type="Pfam" id="PF13386"/>
    </source>
</evidence>
<dbReference type="InterPro" id="IPR039447">
    <property type="entry name" value="UreH-like_TM_dom"/>
</dbReference>
<name>A0ABT3GIM9_9BACT</name>
<feature type="transmembrane region" description="Helical" evidence="1">
    <location>
        <begin position="117"/>
        <end position="136"/>
    </location>
</feature>
<keyword evidence="1" id="KW-0812">Transmembrane</keyword>
<accession>A0ABT3GIM9</accession>
<gene>
    <name evidence="3" type="ORF">OKA05_12465</name>
</gene>
<protein>
    <submittedName>
        <fullName evidence="3">Sulfite exporter TauE/SafE family protein</fullName>
    </submittedName>
</protein>
<feature type="transmembrane region" description="Helical" evidence="1">
    <location>
        <begin position="78"/>
        <end position="96"/>
    </location>
</feature>
<evidence type="ECO:0000313" key="3">
    <source>
        <dbReference type="EMBL" id="MCW1923370.1"/>
    </source>
</evidence>
<feature type="transmembrane region" description="Helical" evidence="1">
    <location>
        <begin position="142"/>
        <end position="173"/>
    </location>
</feature>
<proteinExistence type="predicted"/>
<sequence>MDLTLAGALLAGGATSLHCVGMCGPLACGLGTFAKSDAERLTAASAYHAGRLFSYSLIGAICGGLGKEPLHWFFDSPAVILPWAMVIALLLIATGLEKKIPRPAFFQRFSLRVRLRARGLPLAASGVLSGLLTPLLPCGPLYAMFIALLAAGGAVRGAELALAFGLGTIPMLWLAQRGTQLLGARRSPGLLRGIQRGMALLAAMVLAWRLHGTLPLPGGEPVADKDELPSCCHSASPAP</sequence>